<evidence type="ECO:0000256" key="1">
    <source>
        <dbReference type="ARBA" id="ARBA00010363"/>
    </source>
</evidence>
<dbReference type="Proteomes" id="UP000269221">
    <property type="component" value="Unassembled WGS sequence"/>
</dbReference>
<dbReference type="InterPro" id="IPR029068">
    <property type="entry name" value="Glyas_Bleomycin-R_OHBP_Dase"/>
</dbReference>
<dbReference type="EMBL" id="QRBI01000153">
    <property type="protein sequence ID" value="RMB98239.1"/>
    <property type="molecule type" value="Genomic_DNA"/>
</dbReference>
<sequence length="234" mass="26084">MAWKEEGTSPPSCFIQRLDHLVLTVRSIEDTVAFYSKVLGMEVVTFKGNRKALRFGHQKFNLHQAGQEFEPKARRPVPGSADFCLITAAPLEKLLEHLEACGVAIEEGPVARTGAVGPITSIYFRDPDENLVEVSRKDIRVSRVFKPSFVHREVENSDHGLEKWEAFTGKEKKSLSAGEFCRQGCLQQGWACLTLIPNVPRGALRKAQALQLNVLLFPDSEVRSSAQKKLGIQL</sequence>
<feature type="domain" description="VOC" evidence="3">
    <location>
        <begin position="17"/>
        <end position="137"/>
    </location>
</feature>
<dbReference type="OrthoDB" id="5371818at2759"/>
<proteinExistence type="inferred from homology"/>
<dbReference type="PROSITE" id="PS51819">
    <property type="entry name" value="VOC"/>
    <property type="match status" value="1"/>
</dbReference>
<dbReference type="Gene3D" id="3.10.180.10">
    <property type="entry name" value="2,3-Dihydroxybiphenyl 1,2-Dioxygenase, domain 1"/>
    <property type="match status" value="1"/>
</dbReference>
<evidence type="ECO:0000256" key="2">
    <source>
        <dbReference type="ARBA" id="ARBA00040140"/>
    </source>
</evidence>
<name>A0A3M0JHN2_HIRRU</name>
<dbReference type="CDD" id="cd07253">
    <property type="entry name" value="GLOD5"/>
    <property type="match status" value="1"/>
</dbReference>
<evidence type="ECO:0000259" key="3">
    <source>
        <dbReference type="PROSITE" id="PS51819"/>
    </source>
</evidence>
<dbReference type="InterPro" id="IPR050383">
    <property type="entry name" value="GlyoxalaseI/FosfomycinResist"/>
</dbReference>
<reference evidence="4 5" key="1">
    <citation type="submission" date="2018-07" db="EMBL/GenBank/DDBJ databases">
        <title>A high quality draft genome assembly of the barn swallow (H. rustica rustica).</title>
        <authorList>
            <person name="Formenti G."/>
            <person name="Chiara M."/>
            <person name="Poveda L."/>
            <person name="Francoijs K.-J."/>
            <person name="Bonisoli-Alquati A."/>
            <person name="Canova L."/>
            <person name="Gianfranceschi L."/>
            <person name="Horner D.S."/>
            <person name="Saino N."/>
        </authorList>
    </citation>
    <scope>NUCLEOTIDE SEQUENCE [LARGE SCALE GENOMIC DNA]</scope>
    <source>
        <strain evidence="4">Chelidonia</strain>
        <tissue evidence="4">Blood</tissue>
    </source>
</reference>
<protein>
    <recommendedName>
        <fullName evidence="2">Glyoxalase domain-containing protein 5</fullName>
    </recommendedName>
</protein>
<dbReference type="InterPro" id="IPR004360">
    <property type="entry name" value="Glyas_Fos-R_dOase_dom"/>
</dbReference>
<dbReference type="Pfam" id="PF00903">
    <property type="entry name" value="Glyoxalase"/>
    <property type="match status" value="1"/>
</dbReference>
<comment type="caution">
    <text evidence="4">The sequence shown here is derived from an EMBL/GenBank/DDBJ whole genome shotgun (WGS) entry which is preliminary data.</text>
</comment>
<evidence type="ECO:0000313" key="4">
    <source>
        <dbReference type="EMBL" id="RMB98239.1"/>
    </source>
</evidence>
<dbReference type="SUPFAM" id="SSF54593">
    <property type="entry name" value="Glyoxalase/Bleomycin resistance protein/Dihydroxybiphenyl dioxygenase"/>
    <property type="match status" value="1"/>
</dbReference>
<dbReference type="STRING" id="333673.A0A3M0JHN2"/>
<dbReference type="PANTHER" id="PTHR21366">
    <property type="entry name" value="GLYOXALASE FAMILY PROTEIN"/>
    <property type="match status" value="1"/>
</dbReference>
<accession>A0A3M0JHN2</accession>
<evidence type="ECO:0000313" key="5">
    <source>
        <dbReference type="Proteomes" id="UP000269221"/>
    </source>
</evidence>
<comment type="similarity">
    <text evidence="1">Belongs to the glyoxalase I family.</text>
</comment>
<dbReference type="InterPro" id="IPR037523">
    <property type="entry name" value="VOC_core"/>
</dbReference>
<organism evidence="4 5">
    <name type="scientific">Hirundo rustica rustica</name>
    <dbReference type="NCBI Taxonomy" id="333673"/>
    <lineage>
        <taxon>Eukaryota</taxon>
        <taxon>Metazoa</taxon>
        <taxon>Chordata</taxon>
        <taxon>Craniata</taxon>
        <taxon>Vertebrata</taxon>
        <taxon>Euteleostomi</taxon>
        <taxon>Archelosauria</taxon>
        <taxon>Archosauria</taxon>
        <taxon>Dinosauria</taxon>
        <taxon>Saurischia</taxon>
        <taxon>Theropoda</taxon>
        <taxon>Coelurosauria</taxon>
        <taxon>Aves</taxon>
        <taxon>Neognathae</taxon>
        <taxon>Neoaves</taxon>
        <taxon>Telluraves</taxon>
        <taxon>Australaves</taxon>
        <taxon>Passeriformes</taxon>
        <taxon>Sylvioidea</taxon>
        <taxon>Hirundinidae</taxon>
        <taxon>Hirundo</taxon>
    </lineage>
</organism>
<keyword evidence="5" id="KW-1185">Reference proteome</keyword>
<dbReference type="PANTHER" id="PTHR21366:SF14">
    <property type="entry name" value="GLYOXALASE DOMAIN-CONTAINING PROTEIN 5"/>
    <property type="match status" value="1"/>
</dbReference>
<gene>
    <name evidence="4" type="ORF">DUI87_25142</name>
</gene>
<dbReference type="AlphaFoldDB" id="A0A3M0JHN2"/>